<organism evidence="1 2">
    <name type="scientific">Sphagnum troendelagicum</name>
    <dbReference type="NCBI Taxonomy" id="128251"/>
    <lineage>
        <taxon>Eukaryota</taxon>
        <taxon>Viridiplantae</taxon>
        <taxon>Streptophyta</taxon>
        <taxon>Embryophyta</taxon>
        <taxon>Bryophyta</taxon>
        <taxon>Sphagnophytina</taxon>
        <taxon>Sphagnopsida</taxon>
        <taxon>Sphagnales</taxon>
        <taxon>Sphagnaceae</taxon>
        <taxon>Sphagnum</taxon>
    </lineage>
</organism>
<name>A0ABP0TYJ9_9BRYO</name>
<proteinExistence type="predicted"/>
<dbReference type="Proteomes" id="UP001497512">
    <property type="component" value="Chromosome 17"/>
</dbReference>
<dbReference type="EMBL" id="OZ019909">
    <property type="protein sequence ID" value="CAK9208410.1"/>
    <property type="molecule type" value="Genomic_DNA"/>
</dbReference>
<gene>
    <name evidence="1" type="ORF">CSSPTR1EN2_LOCUS9169</name>
</gene>
<evidence type="ECO:0000313" key="1">
    <source>
        <dbReference type="EMBL" id="CAK9208410.1"/>
    </source>
</evidence>
<sequence length="133" mass="15757">MSNVFESEVGQRKVRLQAIPDQEPDYRTTDLQPVLNDRTRRRSANVQQHRMDRNEIFVILVRIASTSDVRNKILQRISEIRMQIAENVDEWLIVHRGAVLGWDHRSEQLGHQHTIFAYRRRHPKLVEPHYGQG</sequence>
<keyword evidence="2" id="KW-1185">Reference proteome</keyword>
<protein>
    <submittedName>
        <fullName evidence="1">Uncharacterized protein</fullName>
    </submittedName>
</protein>
<accession>A0ABP0TYJ9</accession>
<evidence type="ECO:0000313" key="2">
    <source>
        <dbReference type="Proteomes" id="UP001497512"/>
    </source>
</evidence>
<reference evidence="1" key="1">
    <citation type="submission" date="2024-02" db="EMBL/GenBank/DDBJ databases">
        <authorList>
            <consortium name="ELIXIR-Norway"/>
            <consortium name="Elixir Norway"/>
        </authorList>
    </citation>
    <scope>NUCLEOTIDE SEQUENCE</scope>
</reference>